<dbReference type="AlphaFoldDB" id="A0AAN6Y1M4"/>
<protein>
    <submittedName>
        <fullName evidence="2">Uncharacterized protein</fullName>
    </submittedName>
</protein>
<keyword evidence="3" id="KW-1185">Reference proteome</keyword>
<dbReference type="SUPFAM" id="SSF49695">
    <property type="entry name" value="gamma-Crystallin-like"/>
    <property type="match status" value="1"/>
</dbReference>
<dbReference type="InterPro" id="IPR011024">
    <property type="entry name" value="G_crystallin-like"/>
</dbReference>
<feature type="chain" id="PRO_5043007617" evidence="1">
    <location>
        <begin position="27"/>
        <end position="142"/>
    </location>
</feature>
<organism evidence="2 3">
    <name type="scientific">Rhypophila decipiens</name>
    <dbReference type="NCBI Taxonomy" id="261697"/>
    <lineage>
        <taxon>Eukaryota</taxon>
        <taxon>Fungi</taxon>
        <taxon>Dikarya</taxon>
        <taxon>Ascomycota</taxon>
        <taxon>Pezizomycotina</taxon>
        <taxon>Sordariomycetes</taxon>
        <taxon>Sordariomycetidae</taxon>
        <taxon>Sordariales</taxon>
        <taxon>Naviculisporaceae</taxon>
        <taxon>Rhypophila</taxon>
    </lineage>
</organism>
<name>A0AAN6Y1M4_9PEZI</name>
<evidence type="ECO:0000313" key="3">
    <source>
        <dbReference type="Proteomes" id="UP001301769"/>
    </source>
</evidence>
<gene>
    <name evidence="2" type="ORF">QBC37DRAFT_379826</name>
</gene>
<evidence type="ECO:0000256" key="1">
    <source>
        <dbReference type="SAM" id="SignalP"/>
    </source>
</evidence>
<proteinExistence type="predicted"/>
<sequence>MFSIKSIIAIAAFGVLSASAAPAANGEEASIVGRQNTAYVFACQNIRWGNPCTTLALSPGACTDVPGGWNDNISSIRNQDSGRFHCVWYEHGGCGGRSYSNQEDANLADGDGFFNDRISSMRCNFRQFLAAAAEDDAKTESK</sequence>
<keyword evidence="1" id="KW-0732">Signal</keyword>
<reference evidence="2" key="1">
    <citation type="journal article" date="2023" name="Mol. Phylogenet. Evol.">
        <title>Genome-scale phylogeny and comparative genomics of the fungal order Sordariales.</title>
        <authorList>
            <person name="Hensen N."/>
            <person name="Bonometti L."/>
            <person name="Westerberg I."/>
            <person name="Brannstrom I.O."/>
            <person name="Guillou S."/>
            <person name="Cros-Aarteil S."/>
            <person name="Calhoun S."/>
            <person name="Haridas S."/>
            <person name="Kuo A."/>
            <person name="Mondo S."/>
            <person name="Pangilinan J."/>
            <person name="Riley R."/>
            <person name="LaButti K."/>
            <person name="Andreopoulos B."/>
            <person name="Lipzen A."/>
            <person name="Chen C."/>
            <person name="Yan M."/>
            <person name="Daum C."/>
            <person name="Ng V."/>
            <person name="Clum A."/>
            <person name="Steindorff A."/>
            <person name="Ohm R.A."/>
            <person name="Martin F."/>
            <person name="Silar P."/>
            <person name="Natvig D.O."/>
            <person name="Lalanne C."/>
            <person name="Gautier V."/>
            <person name="Ament-Velasquez S.L."/>
            <person name="Kruys A."/>
            <person name="Hutchinson M.I."/>
            <person name="Powell A.J."/>
            <person name="Barry K."/>
            <person name="Miller A.N."/>
            <person name="Grigoriev I.V."/>
            <person name="Debuchy R."/>
            <person name="Gladieux P."/>
            <person name="Hiltunen Thoren M."/>
            <person name="Johannesson H."/>
        </authorList>
    </citation>
    <scope>NUCLEOTIDE SEQUENCE</scope>
    <source>
        <strain evidence="2">PSN293</strain>
    </source>
</reference>
<dbReference type="Proteomes" id="UP001301769">
    <property type="component" value="Unassembled WGS sequence"/>
</dbReference>
<evidence type="ECO:0000313" key="2">
    <source>
        <dbReference type="EMBL" id="KAK4207687.1"/>
    </source>
</evidence>
<accession>A0AAN6Y1M4</accession>
<dbReference type="Gene3D" id="2.60.20.10">
    <property type="entry name" value="Crystallins"/>
    <property type="match status" value="1"/>
</dbReference>
<reference evidence="2" key="2">
    <citation type="submission" date="2023-05" db="EMBL/GenBank/DDBJ databases">
        <authorList>
            <consortium name="Lawrence Berkeley National Laboratory"/>
            <person name="Steindorff A."/>
            <person name="Hensen N."/>
            <person name="Bonometti L."/>
            <person name="Westerberg I."/>
            <person name="Brannstrom I.O."/>
            <person name="Guillou S."/>
            <person name="Cros-Aarteil S."/>
            <person name="Calhoun S."/>
            <person name="Haridas S."/>
            <person name="Kuo A."/>
            <person name="Mondo S."/>
            <person name="Pangilinan J."/>
            <person name="Riley R."/>
            <person name="Labutti K."/>
            <person name="Andreopoulos B."/>
            <person name="Lipzen A."/>
            <person name="Chen C."/>
            <person name="Yanf M."/>
            <person name="Daum C."/>
            <person name="Ng V."/>
            <person name="Clum A."/>
            <person name="Ohm R."/>
            <person name="Martin F."/>
            <person name="Silar P."/>
            <person name="Natvig D."/>
            <person name="Lalanne C."/>
            <person name="Gautier V."/>
            <person name="Ament-Velasquez S.L."/>
            <person name="Kruys A."/>
            <person name="Hutchinson M.I."/>
            <person name="Powell A.J."/>
            <person name="Barry K."/>
            <person name="Miller A.N."/>
            <person name="Grigoriev I.V."/>
            <person name="Debuchy R."/>
            <person name="Gladieux P."/>
            <person name="Thoren M.H."/>
            <person name="Johannesson H."/>
        </authorList>
    </citation>
    <scope>NUCLEOTIDE SEQUENCE</scope>
    <source>
        <strain evidence="2">PSN293</strain>
    </source>
</reference>
<dbReference type="EMBL" id="MU858279">
    <property type="protein sequence ID" value="KAK4207687.1"/>
    <property type="molecule type" value="Genomic_DNA"/>
</dbReference>
<comment type="caution">
    <text evidence="2">The sequence shown here is derived from an EMBL/GenBank/DDBJ whole genome shotgun (WGS) entry which is preliminary data.</text>
</comment>
<feature type="signal peptide" evidence="1">
    <location>
        <begin position="1"/>
        <end position="26"/>
    </location>
</feature>